<dbReference type="InterPro" id="IPR004046">
    <property type="entry name" value="GST_C"/>
</dbReference>
<dbReference type="Pfam" id="PF00043">
    <property type="entry name" value="GST_C"/>
    <property type="match status" value="1"/>
</dbReference>
<dbReference type="SUPFAM" id="SSF52833">
    <property type="entry name" value="Thioredoxin-like"/>
    <property type="match status" value="1"/>
</dbReference>
<sequence length="213" mass="24385">MDFYYMDISAPCRSIMLVAKAVGVTLNKKVLDVLKKEQMSQEFIAINPQHCIPTLVDGDLKLWESRAICCYLATRYGKDDTLYPNDPKIRVLIDRLLYFDMGTLYKRFGEYVYPVIFNDVKPDSEKLQSLHEALGWLEGFINGHDFAVGNNLTIADYVLIASVDTFIETGIDISKYPNIKNWVQRCKTQMKDYESENGKGAKEFGAWVKPKLS</sequence>
<dbReference type="GO" id="GO:0004364">
    <property type="term" value="F:glutathione transferase activity"/>
    <property type="evidence" value="ECO:0007669"/>
    <property type="project" value="TreeGrafter"/>
</dbReference>
<dbReference type="SUPFAM" id="SSF47616">
    <property type="entry name" value="GST C-terminal domain-like"/>
    <property type="match status" value="1"/>
</dbReference>
<keyword evidence="6" id="KW-1185">Reference proteome</keyword>
<comment type="caution">
    <text evidence="5">The sequence shown here is derived from an EMBL/GenBank/DDBJ whole genome shotgun (WGS) entry which is preliminary data.</text>
</comment>
<evidence type="ECO:0000313" key="6">
    <source>
        <dbReference type="Proteomes" id="UP000326759"/>
    </source>
</evidence>
<accession>A0A5N5SUI8</accession>
<dbReference type="PANTHER" id="PTHR43969">
    <property type="entry name" value="GLUTATHIONE S TRANSFERASE D10, ISOFORM A-RELATED"/>
    <property type="match status" value="1"/>
</dbReference>
<dbReference type="CDD" id="cd03177">
    <property type="entry name" value="GST_C_Delta_Epsilon"/>
    <property type="match status" value="1"/>
</dbReference>
<evidence type="ECO:0000313" key="5">
    <source>
        <dbReference type="EMBL" id="KAB7497893.1"/>
    </source>
</evidence>
<dbReference type="Gene3D" id="1.20.1050.10">
    <property type="match status" value="1"/>
</dbReference>
<dbReference type="PROSITE" id="PS50404">
    <property type="entry name" value="GST_NTER"/>
    <property type="match status" value="1"/>
</dbReference>
<dbReference type="InterPro" id="IPR010987">
    <property type="entry name" value="Glutathione-S-Trfase_C-like"/>
</dbReference>
<evidence type="ECO:0000259" key="3">
    <source>
        <dbReference type="PROSITE" id="PS50404"/>
    </source>
</evidence>
<dbReference type="InterPro" id="IPR040079">
    <property type="entry name" value="Glutathione_S-Trfase"/>
</dbReference>
<name>A0A5N5SUI8_9CRUS</name>
<dbReference type="FunFam" id="1.20.1050.10:FF:000007">
    <property type="entry name" value="Glutathione S-transferase 1-1"/>
    <property type="match status" value="1"/>
</dbReference>
<evidence type="ECO:0000256" key="1">
    <source>
        <dbReference type="ARBA" id="ARBA00011738"/>
    </source>
</evidence>
<dbReference type="SFLD" id="SFLDS00019">
    <property type="entry name" value="Glutathione_Transferase_(cytos"/>
    <property type="match status" value="1"/>
</dbReference>
<dbReference type="CDD" id="cd03045">
    <property type="entry name" value="GST_N_Delta_Epsilon"/>
    <property type="match status" value="1"/>
</dbReference>
<dbReference type="Pfam" id="PF02798">
    <property type="entry name" value="GST_N"/>
    <property type="match status" value="1"/>
</dbReference>
<dbReference type="InterPro" id="IPR036249">
    <property type="entry name" value="Thioredoxin-like_sf"/>
</dbReference>
<dbReference type="Gene3D" id="3.40.30.10">
    <property type="entry name" value="Glutaredoxin"/>
    <property type="match status" value="1"/>
</dbReference>
<feature type="domain" description="GST C-terminal" evidence="4">
    <location>
        <begin position="86"/>
        <end position="204"/>
    </location>
</feature>
<dbReference type="InterPro" id="IPR004045">
    <property type="entry name" value="Glutathione_S-Trfase_N"/>
</dbReference>
<organism evidence="5 6">
    <name type="scientific">Armadillidium nasatum</name>
    <dbReference type="NCBI Taxonomy" id="96803"/>
    <lineage>
        <taxon>Eukaryota</taxon>
        <taxon>Metazoa</taxon>
        <taxon>Ecdysozoa</taxon>
        <taxon>Arthropoda</taxon>
        <taxon>Crustacea</taxon>
        <taxon>Multicrustacea</taxon>
        <taxon>Malacostraca</taxon>
        <taxon>Eumalacostraca</taxon>
        <taxon>Peracarida</taxon>
        <taxon>Isopoda</taxon>
        <taxon>Oniscidea</taxon>
        <taxon>Crinocheta</taxon>
        <taxon>Armadillidiidae</taxon>
        <taxon>Armadillidium</taxon>
    </lineage>
</organism>
<dbReference type="InterPro" id="IPR036282">
    <property type="entry name" value="Glutathione-S-Trfase_C_sf"/>
</dbReference>
<dbReference type="OrthoDB" id="2309723at2759"/>
<dbReference type="PANTHER" id="PTHR43969:SF9">
    <property type="entry name" value="GLUTATHIONE S TRANSFERASE D10, ISOFORM A-RELATED"/>
    <property type="match status" value="1"/>
</dbReference>
<evidence type="ECO:0000259" key="4">
    <source>
        <dbReference type="PROSITE" id="PS50405"/>
    </source>
</evidence>
<dbReference type="PROSITE" id="PS50405">
    <property type="entry name" value="GST_CTER"/>
    <property type="match status" value="1"/>
</dbReference>
<comment type="similarity">
    <text evidence="2">Belongs to the GST superfamily.</text>
</comment>
<dbReference type="SFLD" id="SFLDG01153">
    <property type="entry name" value="Main.4:_Theta-like"/>
    <property type="match status" value="1"/>
</dbReference>
<protein>
    <submittedName>
        <fullName evidence="5">Glutathione S-transferase 1, isoform D</fullName>
    </submittedName>
</protein>
<feature type="domain" description="GST N-terminal" evidence="3">
    <location>
        <begin position="1"/>
        <end position="80"/>
    </location>
</feature>
<evidence type="ECO:0000256" key="2">
    <source>
        <dbReference type="RuleBase" id="RU003494"/>
    </source>
</evidence>
<gene>
    <name evidence="5" type="primary">GstD1_2</name>
    <name evidence="5" type="ORF">Anas_04844</name>
</gene>
<dbReference type="Proteomes" id="UP000326759">
    <property type="component" value="Unassembled WGS sequence"/>
</dbReference>
<dbReference type="GO" id="GO:0006749">
    <property type="term" value="P:glutathione metabolic process"/>
    <property type="evidence" value="ECO:0007669"/>
    <property type="project" value="TreeGrafter"/>
</dbReference>
<dbReference type="SFLD" id="SFLDG00358">
    <property type="entry name" value="Main_(cytGST)"/>
    <property type="match status" value="1"/>
</dbReference>
<dbReference type="AlphaFoldDB" id="A0A5N5SUI8"/>
<dbReference type="EMBL" id="SEYY01019786">
    <property type="protein sequence ID" value="KAB7497893.1"/>
    <property type="molecule type" value="Genomic_DNA"/>
</dbReference>
<reference evidence="5 6" key="1">
    <citation type="journal article" date="2019" name="PLoS Biol.">
        <title>Sex chromosomes control vertical transmission of feminizing Wolbachia symbionts in an isopod.</title>
        <authorList>
            <person name="Becking T."/>
            <person name="Chebbi M.A."/>
            <person name="Giraud I."/>
            <person name="Moumen B."/>
            <person name="Laverre T."/>
            <person name="Caubet Y."/>
            <person name="Peccoud J."/>
            <person name="Gilbert C."/>
            <person name="Cordaux R."/>
        </authorList>
    </citation>
    <scope>NUCLEOTIDE SEQUENCE [LARGE SCALE GENOMIC DNA]</scope>
    <source>
        <strain evidence="5">ANa2</strain>
        <tissue evidence="5">Whole body excluding digestive tract and cuticle</tissue>
    </source>
</reference>
<keyword evidence="5" id="KW-0808">Transferase</keyword>
<comment type="subunit">
    <text evidence="1">Homodimer.</text>
</comment>
<dbReference type="FunFam" id="3.40.30.10:FF:000034">
    <property type="entry name" value="glutathione S-transferase 1"/>
    <property type="match status" value="1"/>
</dbReference>
<proteinExistence type="inferred from homology"/>